<proteinExistence type="predicted"/>
<organism evidence="1 2">
    <name type="scientific">Caerostris darwini</name>
    <dbReference type="NCBI Taxonomy" id="1538125"/>
    <lineage>
        <taxon>Eukaryota</taxon>
        <taxon>Metazoa</taxon>
        <taxon>Ecdysozoa</taxon>
        <taxon>Arthropoda</taxon>
        <taxon>Chelicerata</taxon>
        <taxon>Arachnida</taxon>
        <taxon>Araneae</taxon>
        <taxon>Araneomorphae</taxon>
        <taxon>Entelegynae</taxon>
        <taxon>Araneoidea</taxon>
        <taxon>Araneidae</taxon>
        <taxon>Caerostris</taxon>
    </lineage>
</organism>
<name>A0AAV4X5L7_9ARAC</name>
<sequence>MLLQGSELFRKRCFTLELFSFTAGIRPGGVSAAGAPLWTGRGQGKPFRVQPAASSPNPAVTWAARSGGEPLGCLPSACRELRKFDLATFFFLLSQRNAPEVPSGIILIMDCIRAVVLISLFL</sequence>
<evidence type="ECO:0000313" key="1">
    <source>
        <dbReference type="EMBL" id="GIY90561.1"/>
    </source>
</evidence>
<dbReference type="EMBL" id="BPLQ01015714">
    <property type="protein sequence ID" value="GIY90561.1"/>
    <property type="molecule type" value="Genomic_DNA"/>
</dbReference>
<evidence type="ECO:0000313" key="2">
    <source>
        <dbReference type="Proteomes" id="UP001054837"/>
    </source>
</evidence>
<protein>
    <submittedName>
        <fullName evidence="1">Uncharacterized protein</fullName>
    </submittedName>
</protein>
<gene>
    <name evidence="1" type="ORF">CDAR_562501</name>
</gene>
<reference evidence="1 2" key="1">
    <citation type="submission" date="2021-06" db="EMBL/GenBank/DDBJ databases">
        <title>Caerostris darwini draft genome.</title>
        <authorList>
            <person name="Kono N."/>
            <person name="Arakawa K."/>
        </authorList>
    </citation>
    <scope>NUCLEOTIDE SEQUENCE [LARGE SCALE GENOMIC DNA]</scope>
</reference>
<accession>A0AAV4X5L7</accession>
<dbReference type="Proteomes" id="UP001054837">
    <property type="component" value="Unassembled WGS sequence"/>
</dbReference>
<keyword evidence="2" id="KW-1185">Reference proteome</keyword>
<comment type="caution">
    <text evidence="1">The sequence shown here is derived from an EMBL/GenBank/DDBJ whole genome shotgun (WGS) entry which is preliminary data.</text>
</comment>
<dbReference type="AlphaFoldDB" id="A0AAV4X5L7"/>